<keyword evidence="1" id="KW-0812">Transmembrane</keyword>
<proteinExistence type="predicted"/>
<evidence type="ECO:0000313" key="3">
    <source>
        <dbReference type="Proteomes" id="UP001224775"/>
    </source>
</evidence>
<organism evidence="2 3">
    <name type="scientific">Skeletonema marinoi</name>
    <dbReference type="NCBI Taxonomy" id="267567"/>
    <lineage>
        <taxon>Eukaryota</taxon>
        <taxon>Sar</taxon>
        <taxon>Stramenopiles</taxon>
        <taxon>Ochrophyta</taxon>
        <taxon>Bacillariophyta</taxon>
        <taxon>Coscinodiscophyceae</taxon>
        <taxon>Thalassiosirophycidae</taxon>
        <taxon>Thalassiosirales</taxon>
        <taxon>Skeletonemataceae</taxon>
        <taxon>Skeletonema</taxon>
        <taxon>Skeletonema marinoi-dohrnii complex</taxon>
    </lineage>
</organism>
<gene>
    <name evidence="2" type="ORF">QTG54_004744</name>
</gene>
<evidence type="ECO:0000313" key="2">
    <source>
        <dbReference type="EMBL" id="KAK1744211.1"/>
    </source>
</evidence>
<keyword evidence="1" id="KW-1133">Transmembrane helix</keyword>
<reference evidence="2" key="1">
    <citation type="submission" date="2023-06" db="EMBL/GenBank/DDBJ databases">
        <title>Survivors Of The Sea: Transcriptome response of Skeletonema marinoi to long-term dormancy.</title>
        <authorList>
            <person name="Pinder M.I.M."/>
            <person name="Kourtchenko O."/>
            <person name="Robertson E.K."/>
            <person name="Larsson T."/>
            <person name="Maumus F."/>
            <person name="Osuna-Cruz C.M."/>
            <person name="Vancaester E."/>
            <person name="Stenow R."/>
            <person name="Vandepoele K."/>
            <person name="Ploug H."/>
            <person name="Bruchert V."/>
            <person name="Godhe A."/>
            <person name="Topel M."/>
        </authorList>
    </citation>
    <scope>NUCLEOTIDE SEQUENCE</scope>
    <source>
        <strain evidence="2">R05AC</strain>
    </source>
</reference>
<evidence type="ECO:0000256" key="1">
    <source>
        <dbReference type="SAM" id="Phobius"/>
    </source>
</evidence>
<accession>A0AAD8YFE3</accession>
<keyword evidence="1" id="KW-0472">Membrane</keyword>
<comment type="caution">
    <text evidence="2">The sequence shown here is derived from an EMBL/GenBank/DDBJ whole genome shotgun (WGS) entry which is preliminary data.</text>
</comment>
<dbReference type="Proteomes" id="UP001224775">
    <property type="component" value="Unassembled WGS sequence"/>
</dbReference>
<keyword evidence="3" id="KW-1185">Reference proteome</keyword>
<dbReference type="AlphaFoldDB" id="A0AAD8YFE3"/>
<name>A0AAD8YFE3_9STRA</name>
<feature type="transmembrane region" description="Helical" evidence="1">
    <location>
        <begin position="34"/>
        <end position="53"/>
    </location>
</feature>
<protein>
    <submittedName>
        <fullName evidence="2">Uncharacterized protein</fullName>
    </submittedName>
</protein>
<feature type="transmembrane region" description="Helical" evidence="1">
    <location>
        <begin position="73"/>
        <end position="95"/>
    </location>
</feature>
<sequence length="130" mass="14730">MADATPLIDSWIDNAENTKQGRKFFGCCCDSRRAVIVVNTLDIILCVACYISFASQAEFTGMQISVWVVNQIWNVTLILGAVYYSDIIAIMGVMWQLFKLMSDIYIFVAYHQECNPSNNMHDLCKLLVCI</sequence>
<dbReference type="EMBL" id="JATAAI010000007">
    <property type="protein sequence ID" value="KAK1744211.1"/>
    <property type="molecule type" value="Genomic_DNA"/>
</dbReference>